<dbReference type="OrthoDB" id="442207at2759"/>
<reference evidence="1" key="1">
    <citation type="submission" date="2022-10" db="EMBL/GenBank/DDBJ databases">
        <authorList>
            <person name="Chen Y."/>
            <person name="Dougan E. K."/>
            <person name="Chan C."/>
            <person name="Rhodes N."/>
            <person name="Thang M."/>
        </authorList>
    </citation>
    <scope>NUCLEOTIDE SEQUENCE</scope>
</reference>
<dbReference type="Proteomes" id="UP001152797">
    <property type="component" value="Unassembled WGS sequence"/>
</dbReference>
<organism evidence="1">
    <name type="scientific">Cladocopium goreaui</name>
    <dbReference type="NCBI Taxonomy" id="2562237"/>
    <lineage>
        <taxon>Eukaryota</taxon>
        <taxon>Sar</taxon>
        <taxon>Alveolata</taxon>
        <taxon>Dinophyceae</taxon>
        <taxon>Suessiales</taxon>
        <taxon>Symbiodiniaceae</taxon>
        <taxon>Cladocopium</taxon>
    </lineage>
</organism>
<dbReference type="EMBL" id="CAMXCT020003009">
    <property type="protein sequence ID" value="CAL1155296.1"/>
    <property type="molecule type" value="Genomic_DNA"/>
</dbReference>
<dbReference type="EMBL" id="CAMXCT010003009">
    <property type="protein sequence ID" value="CAI4001921.1"/>
    <property type="molecule type" value="Genomic_DNA"/>
</dbReference>
<protein>
    <submittedName>
        <fullName evidence="1">Uncharacterized protein</fullName>
    </submittedName>
</protein>
<gene>
    <name evidence="1" type="ORF">C1SCF055_LOCUS27915</name>
</gene>
<evidence type="ECO:0000313" key="3">
    <source>
        <dbReference type="Proteomes" id="UP001152797"/>
    </source>
</evidence>
<dbReference type="EMBL" id="CAMXCT030003009">
    <property type="protein sequence ID" value="CAL4789233.1"/>
    <property type="molecule type" value="Genomic_DNA"/>
</dbReference>
<dbReference type="AlphaFoldDB" id="A0A9P1D4P4"/>
<evidence type="ECO:0000313" key="2">
    <source>
        <dbReference type="EMBL" id="CAL4789233.1"/>
    </source>
</evidence>
<reference evidence="2 3" key="2">
    <citation type="submission" date="2024-05" db="EMBL/GenBank/DDBJ databases">
        <authorList>
            <person name="Chen Y."/>
            <person name="Shah S."/>
            <person name="Dougan E. K."/>
            <person name="Thang M."/>
            <person name="Chan C."/>
        </authorList>
    </citation>
    <scope>NUCLEOTIDE SEQUENCE [LARGE SCALE GENOMIC DNA]</scope>
</reference>
<name>A0A9P1D4P4_9DINO</name>
<accession>A0A9P1D4P4</accession>
<keyword evidence="3" id="KW-1185">Reference proteome</keyword>
<proteinExistence type="predicted"/>
<sequence>MGRTLGAFFGNLLNMGEAPRTLSEDDFVKWYSTLKPPQPTIVGEALPAGVPTMASRYGVFGSKALMTGVPGDENNTPNACVDAEARPAAPCEATGECEELSELATKFEQGSNIARALALNAVNAMQVAQVLLRRVEKAAANLVHMPELSFQSAGEPNGPFAEPWSVQDQLVLTIRGPIMHENPTLEGDIDENFLTRKMAQWDYEHRTGEYLQRVDGNRPLQLIETLGRMPIIEPMPKPTPIKDSIIPMAPSPLVTMEMPESAFAFCSVCLQSVREKDRRRYRNFLL</sequence>
<comment type="caution">
    <text evidence="1">The sequence shown here is derived from an EMBL/GenBank/DDBJ whole genome shotgun (WGS) entry which is preliminary data.</text>
</comment>
<evidence type="ECO:0000313" key="1">
    <source>
        <dbReference type="EMBL" id="CAI4001921.1"/>
    </source>
</evidence>